<proteinExistence type="predicted"/>
<organism evidence="1 2">
    <name type="scientific">Acidiferrimicrobium australe</name>
    <dbReference type="NCBI Taxonomy" id="2664430"/>
    <lineage>
        <taxon>Bacteria</taxon>
        <taxon>Bacillati</taxon>
        <taxon>Actinomycetota</taxon>
        <taxon>Acidimicrobiia</taxon>
        <taxon>Acidimicrobiales</taxon>
        <taxon>Acidimicrobiaceae</taxon>
        <taxon>Acidiferrimicrobium</taxon>
    </lineage>
</organism>
<comment type="caution">
    <text evidence="1">The sequence shown here is derived from an EMBL/GenBank/DDBJ whole genome shotgun (WGS) entry which is preliminary data.</text>
</comment>
<reference evidence="1 2" key="1">
    <citation type="submission" date="2019-11" db="EMBL/GenBank/DDBJ databases">
        <title>Acidiferrimicrobium australis gen. nov., sp. nov., an acidophilic and obligately heterotrophic, member of the Actinobacteria that catalyses dissimilatory oxido- reduction of iron isolated from metal-rich acidic water in Chile.</title>
        <authorList>
            <person name="Gonzalez D."/>
            <person name="Huber K."/>
            <person name="Hedrich S."/>
            <person name="Rojas-Villalobos C."/>
            <person name="Quatrini R."/>
            <person name="Dinamarca M.A."/>
            <person name="Schwarz A."/>
            <person name="Canales C."/>
            <person name="Nancucheo I."/>
        </authorList>
    </citation>
    <scope>NUCLEOTIDE SEQUENCE [LARGE SCALE GENOMIC DNA]</scope>
    <source>
        <strain evidence="1 2">USS-CCA1</strain>
    </source>
</reference>
<accession>A0ABW9R069</accession>
<keyword evidence="1" id="KW-0966">Cell projection</keyword>
<dbReference type="Proteomes" id="UP000437736">
    <property type="component" value="Unassembled WGS sequence"/>
</dbReference>
<dbReference type="EMBL" id="WJHE01001593">
    <property type="protein sequence ID" value="MST35296.1"/>
    <property type="molecule type" value="Genomic_DNA"/>
</dbReference>
<gene>
    <name evidence="1" type="ORF">GHK86_21510</name>
</gene>
<sequence>MEEAVEAARGALGPSARILAADRVRSGGVGGWFARERVEVTAEVDDAPGPL</sequence>
<keyword evidence="1" id="KW-0282">Flagellum</keyword>
<evidence type="ECO:0000313" key="2">
    <source>
        <dbReference type="Proteomes" id="UP000437736"/>
    </source>
</evidence>
<keyword evidence="2" id="KW-1185">Reference proteome</keyword>
<evidence type="ECO:0000313" key="1">
    <source>
        <dbReference type="EMBL" id="MST35296.1"/>
    </source>
</evidence>
<keyword evidence="1" id="KW-0969">Cilium</keyword>
<feature type="non-terminal residue" evidence="1">
    <location>
        <position position="51"/>
    </location>
</feature>
<protein>
    <submittedName>
        <fullName evidence="1">Flagellar biosynthesis protein FlhF</fullName>
    </submittedName>
</protein>
<name>A0ABW9R069_9ACTN</name>